<reference evidence="2" key="1">
    <citation type="journal article" date="2003" name="Microbes Infect.">
        <title>Classification of Brucella strains isolated from marine mammals by infrequent restriction site-PCR and development of specific PCR identification tests.</title>
        <authorList>
            <person name="Cloeckaert A."/>
            <person name="Grayon M."/>
            <person name="Grepinet O."/>
            <person name="Boumedine K.S."/>
        </authorList>
    </citation>
    <scope>NUCLEOTIDE SEQUENCE</scope>
    <source>
        <strain evidence="2">B2/94</strain>
    </source>
</reference>
<accession>B0JYG7</accession>
<dbReference type="EMBL" id="AY174073">
    <property type="protein sequence ID" value="ABY83964.1"/>
    <property type="molecule type" value="Genomic_DNA"/>
</dbReference>
<protein>
    <submittedName>
        <fullName evidence="2">Putative enoyl-coA hydratase</fullName>
    </submittedName>
</protein>
<sequence>MTTPILVDMNKETGISTITFNRPEKYNAIDEAMAAAFHEAAQAIASDKGIRCVVLKGAGKAFMAGGDVAAFAADPDRADLVLQRILRHMHPALLILQQLPVPVIAAIHGPAAGAGLSMVLSADYAICSQSAEFILAYDRLATVPDCGGSWYLRQKLGPRAAFALMLKGGKLNASQAREIGIVNDVVEDSSYQEQLSALIQKIASGPTRAFGLFKQLLAADLSLAAQLEAEKAAFMEATYTQDFRALPEQETGSISRILKRDRVQREPLYSTSPCKTKQLPEREISCSNPTRTPITS</sequence>
<proteinExistence type="inferred from homology"/>
<dbReference type="PROSITE" id="PS00166">
    <property type="entry name" value="ENOYL_COA_HYDRATASE"/>
    <property type="match status" value="1"/>
</dbReference>
<gene>
    <name evidence="2" type="primary">bpiE</name>
</gene>
<reference evidence="2" key="2">
    <citation type="submission" date="2008-01" db="EMBL/GenBank/DDBJ databases">
        <title>Identification of novel DNA fragments and partial sequence of a genomic island specific to Brucella pinnipedialis.</title>
        <authorList>
            <person name="Maquart M."/>
            <person name="Fardini Y."/>
            <person name="Zygmunt M.S."/>
            <person name="Cloeckaert A."/>
        </authorList>
    </citation>
    <scope>NUCLEOTIDE SEQUENCE</scope>
    <source>
        <strain evidence="2">B2/94</strain>
    </source>
</reference>
<dbReference type="SUPFAM" id="SSF52096">
    <property type="entry name" value="ClpP/crotonase"/>
    <property type="match status" value="1"/>
</dbReference>
<dbReference type="GO" id="GO:0003824">
    <property type="term" value="F:catalytic activity"/>
    <property type="evidence" value="ECO:0007669"/>
    <property type="project" value="InterPro"/>
</dbReference>
<dbReference type="Gene3D" id="3.90.226.10">
    <property type="entry name" value="2-enoyl-CoA Hydratase, Chain A, domain 1"/>
    <property type="match status" value="1"/>
</dbReference>
<dbReference type="Pfam" id="PF00378">
    <property type="entry name" value="ECH_1"/>
    <property type="match status" value="1"/>
</dbReference>
<organism evidence="2">
    <name type="scientific">Brucella pinnipedialis</name>
    <dbReference type="NCBI Taxonomy" id="120576"/>
    <lineage>
        <taxon>Bacteria</taxon>
        <taxon>Pseudomonadati</taxon>
        <taxon>Pseudomonadota</taxon>
        <taxon>Alphaproteobacteria</taxon>
        <taxon>Hyphomicrobiales</taxon>
        <taxon>Brucellaceae</taxon>
        <taxon>Brucella/Ochrobactrum group</taxon>
        <taxon>Brucella</taxon>
    </lineage>
</organism>
<dbReference type="InterPro" id="IPR018376">
    <property type="entry name" value="Enoyl-CoA_hyd/isom_CS"/>
</dbReference>
<evidence type="ECO:0000313" key="2">
    <source>
        <dbReference type="EMBL" id="ABY83964.1"/>
    </source>
</evidence>
<dbReference type="PANTHER" id="PTHR43459:SF1">
    <property type="entry name" value="EG:BACN32G11.4 PROTEIN"/>
    <property type="match status" value="1"/>
</dbReference>
<dbReference type="InterPro" id="IPR029045">
    <property type="entry name" value="ClpP/crotonase-like_dom_sf"/>
</dbReference>
<dbReference type="CDD" id="cd06558">
    <property type="entry name" value="crotonase-like"/>
    <property type="match status" value="1"/>
</dbReference>
<comment type="similarity">
    <text evidence="1">Belongs to the enoyl-CoA hydratase/isomerase family.</text>
</comment>
<dbReference type="PANTHER" id="PTHR43459">
    <property type="entry name" value="ENOYL-COA HYDRATASE"/>
    <property type="match status" value="1"/>
</dbReference>
<dbReference type="AlphaFoldDB" id="B0JYG7"/>
<name>B0JYG7_9HYPH</name>
<dbReference type="InterPro" id="IPR001753">
    <property type="entry name" value="Enoyl-CoA_hydra/iso"/>
</dbReference>
<evidence type="ECO:0000256" key="1">
    <source>
        <dbReference type="RuleBase" id="RU003707"/>
    </source>
</evidence>